<dbReference type="PANTHER" id="PTHR47691">
    <property type="entry name" value="REGULATOR-RELATED"/>
    <property type="match status" value="1"/>
</dbReference>
<dbReference type="InterPro" id="IPR016032">
    <property type="entry name" value="Sig_transdc_resp-reg_C-effctor"/>
</dbReference>
<evidence type="ECO:0000313" key="6">
    <source>
        <dbReference type="Proteomes" id="UP001499843"/>
    </source>
</evidence>
<dbReference type="SUPFAM" id="SSF48452">
    <property type="entry name" value="TPR-like"/>
    <property type="match status" value="2"/>
</dbReference>
<keyword evidence="6" id="KW-1185">Reference proteome</keyword>
<dbReference type="Proteomes" id="UP001499843">
    <property type="component" value="Unassembled WGS sequence"/>
</dbReference>
<dbReference type="InterPro" id="IPR001867">
    <property type="entry name" value="OmpR/PhoB-type_DNA-bd"/>
</dbReference>
<dbReference type="InterPro" id="IPR005158">
    <property type="entry name" value="BTAD"/>
</dbReference>
<dbReference type="InterPro" id="IPR036388">
    <property type="entry name" value="WH-like_DNA-bd_sf"/>
</dbReference>
<feature type="DNA-binding region" description="OmpR/PhoB-type" evidence="3">
    <location>
        <begin position="1"/>
        <end position="90"/>
    </location>
</feature>
<dbReference type="InterPro" id="IPR011990">
    <property type="entry name" value="TPR-like_helical_dom_sf"/>
</dbReference>
<evidence type="ECO:0000259" key="4">
    <source>
        <dbReference type="PROSITE" id="PS51755"/>
    </source>
</evidence>
<dbReference type="SMART" id="SM00862">
    <property type="entry name" value="Trans_reg_C"/>
    <property type="match status" value="1"/>
</dbReference>
<dbReference type="SMART" id="SM01043">
    <property type="entry name" value="BTAD"/>
    <property type="match status" value="1"/>
</dbReference>
<gene>
    <name evidence="5" type="ORF">GCM10009850_018030</name>
</gene>
<dbReference type="Pfam" id="PF13191">
    <property type="entry name" value="AAA_16"/>
    <property type="match status" value="1"/>
</dbReference>
<dbReference type="Pfam" id="PF00486">
    <property type="entry name" value="Trans_reg_C"/>
    <property type="match status" value="1"/>
</dbReference>
<sequence>MRISILGPMEVEGDHGPIAVGGLRLRALLALLALEAGHTVTAERLIDALWPDAPPANGPNALQTLVRRLRVALRPYDVVESRPGGYALTVAEDSVDALRFKRLSAAGQGLSAPGSGPADVEAGLELWRGAALADLTAVPRLANVAAALEQERLAAVETRAQQRLAAGLPVDLSAEVAAHPLRERLCALAMRAMAAAGRQAEALELFERTRRTLADELGVDPGAELRAAHLAVVSGAIAAGPNASEAVVAGEGASVRWPVRHKGNVRAPRTGIIGREAELEQLLGLLDKAELVTLVGPGGAGKTRLATEVALRMAGGGLDGVWMVELAPVSEPGDVAGALLEVLGLREDRPRYRPAEEELGRHKAADPAGLAFERAADPVAVAVEALAGRRVLLVLDNCEHLVGPAAELAERLLTECPALRVLATSREPLGVPGEHLAPVPPLEPPPLGADPGTAAAYPSVRLLVERATAARPAFALDESNVKDVVALCRRLDGMPLAIELAAARLRTMTPRQLADRLDDRFRLLTGGSRTALPRQQTLRAVVEWSWDLLDDQERVLARRLGVFAGGATLEAVEEVCGGTADVLGALADKSLVQVTPEGRYAMLETIRAYAAARLEEAGEAGAYRRLHAVYLRDLVERATPELRTAAQIEWIERLAAERDDFAAALRWALDERDAELALRLCAGLNWFWWMCGYRRESAAWATQVLDLVGETPPPGLAGAYTACMFAWGVNRFGSIINDREAMRALWRRIEDLVDLADREGPVHPMLRLSKVVMAFAAGLDEHAAELLDSYVAGDDLWLASSALMISGRGGRGGSEERLERAVAGFKTLGDRWGLTESLLGLAAVRAERGAPTDDLIAETWELTSPWVSADEAVSTLVRLADLRTRAGDLDGAGQDLARARASLDGAGGDLARARAGLDGGGGDLARARAGLDGGGGEASAFARMQLGQAEAGHAVRTGDLERGLALYRDLFALLPEVVPVMQFEVSLRTAYGRALLWSGDVEGALAEHHRALRTLGEVVPDRPLQSVTLAGFGLIAQAGGDQERAAVLFGAASAVEPADGSPETAEGVEAARAALGAERFQACFAQGAAMGMPEVYAMVGSTT</sequence>
<feature type="domain" description="OmpR/PhoB-type" evidence="4">
    <location>
        <begin position="1"/>
        <end position="90"/>
    </location>
</feature>
<dbReference type="SUPFAM" id="SSF46894">
    <property type="entry name" value="C-terminal effector domain of the bipartite response regulators"/>
    <property type="match status" value="1"/>
</dbReference>
<evidence type="ECO:0000256" key="1">
    <source>
        <dbReference type="ARBA" id="ARBA00005820"/>
    </source>
</evidence>
<protein>
    <submittedName>
        <fullName evidence="5">BTAD domain-containing putative transcriptional regulator</fullName>
    </submittedName>
</protein>
<evidence type="ECO:0000256" key="2">
    <source>
        <dbReference type="ARBA" id="ARBA00023125"/>
    </source>
</evidence>
<accession>A0ABN3CB13</accession>
<dbReference type="PROSITE" id="PS51755">
    <property type="entry name" value="OMPR_PHOB"/>
    <property type="match status" value="1"/>
</dbReference>
<dbReference type="SUPFAM" id="SSF52540">
    <property type="entry name" value="P-loop containing nucleoside triphosphate hydrolases"/>
    <property type="match status" value="1"/>
</dbReference>
<dbReference type="EMBL" id="BAAAQX010000003">
    <property type="protein sequence ID" value="GAA2206345.1"/>
    <property type="molecule type" value="Genomic_DNA"/>
</dbReference>
<evidence type="ECO:0000313" key="5">
    <source>
        <dbReference type="EMBL" id="GAA2206345.1"/>
    </source>
</evidence>
<comment type="caution">
    <text evidence="5">The sequence shown here is derived from an EMBL/GenBank/DDBJ whole genome shotgun (WGS) entry which is preliminary data.</text>
</comment>
<dbReference type="Gene3D" id="3.40.50.300">
    <property type="entry name" value="P-loop containing nucleotide triphosphate hydrolases"/>
    <property type="match status" value="1"/>
</dbReference>
<proteinExistence type="inferred from homology"/>
<dbReference type="Gene3D" id="1.10.10.10">
    <property type="entry name" value="Winged helix-like DNA-binding domain superfamily/Winged helix DNA-binding domain"/>
    <property type="match status" value="1"/>
</dbReference>
<dbReference type="InterPro" id="IPR041664">
    <property type="entry name" value="AAA_16"/>
</dbReference>
<organism evidence="5 6">
    <name type="scientific">Nonomuraea monospora</name>
    <dbReference type="NCBI Taxonomy" id="568818"/>
    <lineage>
        <taxon>Bacteria</taxon>
        <taxon>Bacillati</taxon>
        <taxon>Actinomycetota</taxon>
        <taxon>Actinomycetes</taxon>
        <taxon>Streptosporangiales</taxon>
        <taxon>Streptosporangiaceae</taxon>
        <taxon>Nonomuraea</taxon>
    </lineage>
</organism>
<dbReference type="CDD" id="cd15831">
    <property type="entry name" value="BTAD"/>
    <property type="match status" value="1"/>
</dbReference>
<dbReference type="Gene3D" id="1.25.40.10">
    <property type="entry name" value="Tetratricopeptide repeat domain"/>
    <property type="match status" value="2"/>
</dbReference>
<dbReference type="PANTHER" id="PTHR47691:SF3">
    <property type="entry name" value="HTH-TYPE TRANSCRIPTIONAL REGULATOR RV0890C-RELATED"/>
    <property type="match status" value="1"/>
</dbReference>
<name>A0ABN3CB13_9ACTN</name>
<dbReference type="Pfam" id="PF03704">
    <property type="entry name" value="BTAD"/>
    <property type="match status" value="1"/>
</dbReference>
<comment type="similarity">
    <text evidence="1">Belongs to the AfsR/DnrI/RedD regulatory family.</text>
</comment>
<dbReference type="InterPro" id="IPR027417">
    <property type="entry name" value="P-loop_NTPase"/>
</dbReference>
<evidence type="ECO:0000256" key="3">
    <source>
        <dbReference type="PROSITE-ProRule" id="PRU01091"/>
    </source>
</evidence>
<keyword evidence="2 3" id="KW-0238">DNA-binding</keyword>
<reference evidence="5 6" key="1">
    <citation type="journal article" date="2019" name="Int. J. Syst. Evol. Microbiol.">
        <title>The Global Catalogue of Microorganisms (GCM) 10K type strain sequencing project: providing services to taxonomists for standard genome sequencing and annotation.</title>
        <authorList>
            <consortium name="The Broad Institute Genomics Platform"/>
            <consortium name="The Broad Institute Genome Sequencing Center for Infectious Disease"/>
            <person name="Wu L."/>
            <person name="Ma J."/>
        </authorList>
    </citation>
    <scope>NUCLEOTIDE SEQUENCE [LARGE SCALE GENOMIC DNA]</scope>
    <source>
        <strain evidence="5 6">JCM 16114</strain>
    </source>
</reference>